<accession>A0A0C3FA26</accession>
<feature type="transmembrane region" description="Helical" evidence="1">
    <location>
        <begin position="192"/>
        <end position="214"/>
    </location>
</feature>
<gene>
    <name evidence="3" type="ORF">PILCRDRAFT_826140</name>
</gene>
<evidence type="ECO:0000256" key="1">
    <source>
        <dbReference type="SAM" id="Phobius"/>
    </source>
</evidence>
<evidence type="ECO:0000256" key="2">
    <source>
        <dbReference type="SAM" id="SignalP"/>
    </source>
</evidence>
<feature type="signal peptide" evidence="2">
    <location>
        <begin position="1"/>
        <end position="24"/>
    </location>
</feature>
<dbReference type="EMBL" id="KN833032">
    <property type="protein sequence ID" value="KIM76744.1"/>
    <property type="molecule type" value="Genomic_DNA"/>
</dbReference>
<dbReference type="STRING" id="765440.A0A0C3FA26"/>
<keyword evidence="1" id="KW-1133">Transmembrane helix</keyword>
<dbReference type="Proteomes" id="UP000054166">
    <property type="component" value="Unassembled WGS sequence"/>
</dbReference>
<dbReference type="Gene3D" id="2.60.120.260">
    <property type="entry name" value="Galactose-binding domain-like"/>
    <property type="match status" value="1"/>
</dbReference>
<dbReference type="HOGENOM" id="CLU_691006_0_0_1"/>
<sequence length="399" mass="43432">MSLLCHFLTLLFLLESLLVHPTTAALVNRTIDDQYGDSITKVMPIYSSSSWSQGNDGSDTALKIDPSQAKNLTWHYISVPPSESNETVQSITLNFTGTALSVYCIIPNTDTSGHMTTTNMLFILDGYSVGNYHYVGNKSTDVTYNDLVYTSELLLNRQHTFILQATSVQGNTSTVLFDYAEYTTYDTGSSHLGAIVGGISGGIGATAIFLALFFRKKLLVRGKAKRPSAVREKIDEESEEMTRVHQPFVLGLTSSSSGYITSTISSDTAMTQSHIDVDSVGPPVSEQDFSHVVVPDIAPRSIAARSNTHRSISGSIASGSIASGSIVPGSKAAMRQEELMRYVREMEHNQSYAASTVSSHNPSTDAEVVELRRQVEDLWTQKQQLLAELADIPSPAYHA</sequence>
<feature type="chain" id="PRO_5002164295" evidence="2">
    <location>
        <begin position="25"/>
        <end position="399"/>
    </location>
</feature>
<evidence type="ECO:0000313" key="3">
    <source>
        <dbReference type="EMBL" id="KIM76744.1"/>
    </source>
</evidence>
<protein>
    <submittedName>
        <fullName evidence="3">Uncharacterized protein</fullName>
    </submittedName>
</protein>
<keyword evidence="2" id="KW-0732">Signal</keyword>
<dbReference type="AlphaFoldDB" id="A0A0C3FA26"/>
<keyword evidence="4" id="KW-1185">Reference proteome</keyword>
<evidence type="ECO:0000313" key="4">
    <source>
        <dbReference type="Proteomes" id="UP000054166"/>
    </source>
</evidence>
<reference evidence="4" key="2">
    <citation type="submission" date="2015-01" db="EMBL/GenBank/DDBJ databases">
        <title>Evolutionary Origins and Diversification of the Mycorrhizal Mutualists.</title>
        <authorList>
            <consortium name="DOE Joint Genome Institute"/>
            <consortium name="Mycorrhizal Genomics Consortium"/>
            <person name="Kohler A."/>
            <person name="Kuo A."/>
            <person name="Nagy L.G."/>
            <person name="Floudas D."/>
            <person name="Copeland A."/>
            <person name="Barry K.W."/>
            <person name="Cichocki N."/>
            <person name="Veneault-Fourrey C."/>
            <person name="LaButti K."/>
            <person name="Lindquist E.A."/>
            <person name="Lipzen A."/>
            <person name="Lundell T."/>
            <person name="Morin E."/>
            <person name="Murat C."/>
            <person name="Riley R."/>
            <person name="Ohm R."/>
            <person name="Sun H."/>
            <person name="Tunlid A."/>
            <person name="Henrissat B."/>
            <person name="Grigoriev I.V."/>
            <person name="Hibbett D.S."/>
            <person name="Martin F."/>
        </authorList>
    </citation>
    <scope>NUCLEOTIDE SEQUENCE [LARGE SCALE GENOMIC DNA]</scope>
    <source>
        <strain evidence="4">F 1598</strain>
    </source>
</reference>
<name>A0A0C3FA26_PILCF</name>
<proteinExistence type="predicted"/>
<reference evidence="3 4" key="1">
    <citation type="submission" date="2014-04" db="EMBL/GenBank/DDBJ databases">
        <authorList>
            <consortium name="DOE Joint Genome Institute"/>
            <person name="Kuo A."/>
            <person name="Tarkka M."/>
            <person name="Buscot F."/>
            <person name="Kohler A."/>
            <person name="Nagy L.G."/>
            <person name="Floudas D."/>
            <person name="Copeland A."/>
            <person name="Barry K.W."/>
            <person name="Cichocki N."/>
            <person name="Veneault-Fourrey C."/>
            <person name="LaButti K."/>
            <person name="Lindquist E.A."/>
            <person name="Lipzen A."/>
            <person name="Lundell T."/>
            <person name="Morin E."/>
            <person name="Murat C."/>
            <person name="Sun H."/>
            <person name="Tunlid A."/>
            <person name="Henrissat B."/>
            <person name="Grigoriev I.V."/>
            <person name="Hibbett D.S."/>
            <person name="Martin F."/>
            <person name="Nordberg H.P."/>
            <person name="Cantor M.N."/>
            <person name="Hua S.X."/>
        </authorList>
    </citation>
    <scope>NUCLEOTIDE SEQUENCE [LARGE SCALE GENOMIC DNA]</scope>
    <source>
        <strain evidence="3 4">F 1598</strain>
    </source>
</reference>
<dbReference type="InParanoid" id="A0A0C3FA26"/>
<keyword evidence="1" id="KW-0812">Transmembrane</keyword>
<keyword evidence="1" id="KW-0472">Membrane</keyword>
<dbReference type="OrthoDB" id="3270641at2759"/>
<organism evidence="3 4">
    <name type="scientific">Piloderma croceum (strain F 1598)</name>
    <dbReference type="NCBI Taxonomy" id="765440"/>
    <lineage>
        <taxon>Eukaryota</taxon>
        <taxon>Fungi</taxon>
        <taxon>Dikarya</taxon>
        <taxon>Basidiomycota</taxon>
        <taxon>Agaricomycotina</taxon>
        <taxon>Agaricomycetes</taxon>
        <taxon>Agaricomycetidae</taxon>
        <taxon>Atheliales</taxon>
        <taxon>Atheliaceae</taxon>
        <taxon>Piloderma</taxon>
    </lineage>
</organism>